<dbReference type="RefSeq" id="WP_141224029.1">
    <property type="nucleotide sequence ID" value="NZ_FOZL01000002.1"/>
</dbReference>
<feature type="transmembrane region" description="Helical" evidence="1">
    <location>
        <begin position="20"/>
        <end position="44"/>
    </location>
</feature>
<proteinExistence type="predicted"/>
<dbReference type="Proteomes" id="UP000199024">
    <property type="component" value="Unassembled WGS sequence"/>
</dbReference>
<keyword evidence="1" id="KW-0812">Transmembrane</keyword>
<organism evidence="2 3">
    <name type="scientific">Granulicella pectinivorans</name>
    <dbReference type="NCBI Taxonomy" id="474950"/>
    <lineage>
        <taxon>Bacteria</taxon>
        <taxon>Pseudomonadati</taxon>
        <taxon>Acidobacteriota</taxon>
        <taxon>Terriglobia</taxon>
        <taxon>Terriglobales</taxon>
        <taxon>Acidobacteriaceae</taxon>
        <taxon>Granulicella</taxon>
    </lineage>
</organism>
<keyword evidence="1" id="KW-0472">Membrane</keyword>
<name>A0A1I6N0F1_9BACT</name>
<gene>
    <name evidence="2" type="ORF">SAMN05421771_4175</name>
</gene>
<dbReference type="AlphaFoldDB" id="A0A1I6N0F1"/>
<keyword evidence="3" id="KW-1185">Reference proteome</keyword>
<accession>A0A1I6N0F1</accession>
<reference evidence="2 3" key="1">
    <citation type="submission" date="2016-10" db="EMBL/GenBank/DDBJ databases">
        <authorList>
            <person name="de Groot N.N."/>
        </authorList>
    </citation>
    <scope>NUCLEOTIDE SEQUENCE [LARGE SCALE GENOMIC DNA]</scope>
    <source>
        <strain evidence="2 3">DSM 21001</strain>
    </source>
</reference>
<evidence type="ECO:0000313" key="3">
    <source>
        <dbReference type="Proteomes" id="UP000199024"/>
    </source>
</evidence>
<sequence>MVLAALWLQSGEVSGDYVKWLTVFVGILAFALLFQALGMVFFAMRAVSAMKDLKSSLDEAKVKALPMMGNIYDITLTTQGILTDLAPKIKVISENVTETSHTVRQTVGQLDSTLRQTVERAAVTFDDANFRTQRQVARVDAMVASTLAATSEIGATIHEGIRVPIRKITEVVAQSKHLIDNMIGRAKAVGAGLNAYINHVKPTEKHEDINRVDW</sequence>
<evidence type="ECO:0000313" key="2">
    <source>
        <dbReference type="EMBL" id="SFS21394.1"/>
    </source>
</evidence>
<dbReference type="EMBL" id="FOZL01000002">
    <property type="protein sequence ID" value="SFS21394.1"/>
    <property type="molecule type" value="Genomic_DNA"/>
</dbReference>
<dbReference type="OrthoDB" id="114027at2"/>
<evidence type="ECO:0000256" key="1">
    <source>
        <dbReference type="SAM" id="Phobius"/>
    </source>
</evidence>
<keyword evidence="1" id="KW-1133">Transmembrane helix</keyword>
<protein>
    <submittedName>
        <fullName evidence="2">Uncharacterized protein</fullName>
    </submittedName>
</protein>